<keyword evidence="5" id="KW-0732">Signal</keyword>
<dbReference type="GO" id="GO:0030313">
    <property type="term" value="C:cell envelope"/>
    <property type="evidence" value="ECO:0007669"/>
    <property type="project" value="UniProtKB-SubCell"/>
</dbReference>
<dbReference type="RefSeq" id="WP_243651620.1">
    <property type="nucleotide sequence ID" value="NZ_SMAO01000005.1"/>
</dbReference>
<evidence type="ECO:0000313" key="7">
    <source>
        <dbReference type="EMBL" id="TCT20669.1"/>
    </source>
</evidence>
<dbReference type="PROSITE" id="PS51352">
    <property type="entry name" value="THIOREDOXIN_2"/>
    <property type="match status" value="1"/>
</dbReference>
<dbReference type="InterPro" id="IPR017937">
    <property type="entry name" value="Thioredoxin_CS"/>
</dbReference>
<dbReference type="GO" id="GO:0015036">
    <property type="term" value="F:disulfide oxidoreductase activity"/>
    <property type="evidence" value="ECO:0007669"/>
    <property type="project" value="UniProtKB-ARBA"/>
</dbReference>
<sequence>MIFPTCVNLMRLMHRPRLFTRLLLMLWFGLSAGTHAAAADESVLTPVPERPLAPDFSLPGPDGRIYRLADDRGRPVILNFWATWCPPCRAEMPSMQRAHDILAGEVAVIAINVGDDAASIADFLVETPVNFPLPMDLETQIAPRYPMFGLPTTFIIDPEGRLVYSVIGEQEWDDPVLLDQVRALRSPSAVRSAAGD</sequence>
<feature type="domain" description="Thioredoxin" evidence="6">
    <location>
        <begin position="47"/>
        <end position="186"/>
    </location>
</feature>
<dbReference type="PROSITE" id="PS00194">
    <property type="entry name" value="THIOREDOXIN_1"/>
    <property type="match status" value="1"/>
</dbReference>
<gene>
    <name evidence="7" type="ORF">EDC35_105108</name>
</gene>
<dbReference type="PANTHER" id="PTHR42852:SF6">
    <property type="entry name" value="THIOL:DISULFIDE INTERCHANGE PROTEIN DSBE"/>
    <property type="match status" value="1"/>
</dbReference>
<protein>
    <submittedName>
        <fullName evidence="7">Thiol-disulfide isomerase/thioredoxin</fullName>
    </submittedName>
</protein>
<dbReference type="Pfam" id="PF00578">
    <property type="entry name" value="AhpC-TSA"/>
    <property type="match status" value="1"/>
</dbReference>
<dbReference type="InterPro" id="IPR036249">
    <property type="entry name" value="Thioredoxin-like_sf"/>
</dbReference>
<evidence type="ECO:0000256" key="2">
    <source>
        <dbReference type="ARBA" id="ARBA00022748"/>
    </source>
</evidence>
<evidence type="ECO:0000256" key="5">
    <source>
        <dbReference type="SAM" id="SignalP"/>
    </source>
</evidence>
<dbReference type="PANTHER" id="PTHR42852">
    <property type="entry name" value="THIOL:DISULFIDE INTERCHANGE PROTEIN DSBE"/>
    <property type="match status" value="1"/>
</dbReference>
<dbReference type="Gene3D" id="3.40.30.10">
    <property type="entry name" value="Glutaredoxin"/>
    <property type="match status" value="1"/>
</dbReference>
<dbReference type="SUPFAM" id="SSF52833">
    <property type="entry name" value="Thioredoxin-like"/>
    <property type="match status" value="1"/>
</dbReference>
<keyword evidence="2" id="KW-0201">Cytochrome c-type biogenesis</keyword>
<organism evidence="7 8">
    <name type="scientific">Thiobaca trueperi</name>
    <dbReference type="NCBI Taxonomy" id="127458"/>
    <lineage>
        <taxon>Bacteria</taxon>
        <taxon>Pseudomonadati</taxon>
        <taxon>Pseudomonadota</taxon>
        <taxon>Gammaproteobacteria</taxon>
        <taxon>Chromatiales</taxon>
        <taxon>Chromatiaceae</taxon>
        <taxon>Thiobaca</taxon>
    </lineage>
</organism>
<keyword evidence="8" id="KW-1185">Reference proteome</keyword>
<keyword evidence="4" id="KW-0676">Redox-active center</keyword>
<feature type="signal peptide" evidence="5">
    <location>
        <begin position="1"/>
        <end position="36"/>
    </location>
</feature>
<dbReference type="AlphaFoldDB" id="A0A4R3N1Z2"/>
<dbReference type="Proteomes" id="UP000295717">
    <property type="component" value="Unassembled WGS sequence"/>
</dbReference>
<comment type="subcellular location">
    <subcellularLocation>
        <location evidence="1">Cell envelope</location>
    </subcellularLocation>
</comment>
<keyword evidence="3" id="KW-1015">Disulfide bond</keyword>
<dbReference type="InterPro" id="IPR013766">
    <property type="entry name" value="Thioredoxin_domain"/>
</dbReference>
<accession>A0A4R3N1Z2</accession>
<dbReference type="InterPro" id="IPR000866">
    <property type="entry name" value="AhpC/TSA"/>
</dbReference>
<evidence type="ECO:0000256" key="4">
    <source>
        <dbReference type="ARBA" id="ARBA00023284"/>
    </source>
</evidence>
<reference evidence="7 8" key="1">
    <citation type="submission" date="2019-03" db="EMBL/GenBank/DDBJ databases">
        <title>Genomic Encyclopedia of Type Strains, Phase IV (KMG-IV): sequencing the most valuable type-strain genomes for metagenomic binning, comparative biology and taxonomic classification.</title>
        <authorList>
            <person name="Goeker M."/>
        </authorList>
    </citation>
    <scope>NUCLEOTIDE SEQUENCE [LARGE SCALE GENOMIC DNA]</scope>
    <source>
        <strain evidence="7 8">DSM 13587</strain>
    </source>
</reference>
<dbReference type="GO" id="GO:0017004">
    <property type="term" value="P:cytochrome complex assembly"/>
    <property type="evidence" value="ECO:0007669"/>
    <property type="project" value="UniProtKB-KW"/>
</dbReference>
<evidence type="ECO:0000256" key="3">
    <source>
        <dbReference type="ARBA" id="ARBA00023157"/>
    </source>
</evidence>
<name>A0A4R3N1Z2_9GAMM</name>
<keyword evidence="7" id="KW-0413">Isomerase</keyword>
<dbReference type="CDD" id="cd02966">
    <property type="entry name" value="TlpA_like_family"/>
    <property type="match status" value="1"/>
</dbReference>
<feature type="chain" id="PRO_5020598956" evidence="5">
    <location>
        <begin position="37"/>
        <end position="196"/>
    </location>
</feature>
<comment type="caution">
    <text evidence="7">The sequence shown here is derived from an EMBL/GenBank/DDBJ whole genome shotgun (WGS) entry which is preliminary data.</text>
</comment>
<proteinExistence type="predicted"/>
<evidence type="ECO:0000256" key="1">
    <source>
        <dbReference type="ARBA" id="ARBA00004196"/>
    </source>
</evidence>
<dbReference type="GO" id="GO:0016853">
    <property type="term" value="F:isomerase activity"/>
    <property type="evidence" value="ECO:0007669"/>
    <property type="project" value="UniProtKB-KW"/>
</dbReference>
<dbReference type="EMBL" id="SMAO01000005">
    <property type="protein sequence ID" value="TCT20669.1"/>
    <property type="molecule type" value="Genomic_DNA"/>
</dbReference>
<dbReference type="GO" id="GO:0016209">
    <property type="term" value="F:antioxidant activity"/>
    <property type="evidence" value="ECO:0007669"/>
    <property type="project" value="InterPro"/>
</dbReference>
<dbReference type="InterPro" id="IPR050553">
    <property type="entry name" value="Thioredoxin_ResA/DsbE_sf"/>
</dbReference>
<evidence type="ECO:0000313" key="8">
    <source>
        <dbReference type="Proteomes" id="UP000295717"/>
    </source>
</evidence>
<evidence type="ECO:0000259" key="6">
    <source>
        <dbReference type="PROSITE" id="PS51352"/>
    </source>
</evidence>